<dbReference type="CDD" id="cd05333">
    <property type="entry name" value="BKR_SDR_c"/>
    <property type="match status" value="1"/>
</dbReference>
<keyword evidence="5 14" id="KW-0276">Fatty acid metabolism</keyword>
<comment type="function">
    <text evidence="1 14">Catalyzes the NADPH-dependent reduction of beta-ketoacyl-ACP substrates to beta-hydroxyacyl-ACP products, the first reductive step in the elongation cycle of fatty acid biosynthesis.</text>
</comment>
<dbReference type="EMBL" id="JACOOX010000002">
    <property type="protein sequence ID" value="MBC5662237.1"/>
    <property type="molecule type" value="Genomic_DNA"/>
</dbReference>
<evidence type="ECO:0000256" key="1">
    <source>
        <dbReference type="ARBA" id="ARBA00002607"/>
    </source>
</evidence>
<evidence type="ECO:0000259" key="15">
    <source>
        <dbReference type="SMART" id="SM00822"/>
    </source>
</evidence>
<name>A0A8I0AIS7_9FIRM</name>
<dbReference type="NCBIfam" id="NF005559">
    <property type="entry name" value="PRK07231.1"/>
    <property type="match status" value="1"/>
</dbReference>
<dbReference type="NCBIfam" id="NF004198">
    <property type="entry name" value="PRK05653.1-3"/>
    <property type="match status" value="1"/>
</dbReference>
<evidence type="ECO:0000256" key="13">
    <source>
        <dbReference type="PIRSR" id="PIRSR611284-2"/>
    </source>
</evidence>
<comment type="subunit">
    <text evidence="14">Homotetramer.</text>
</comment>
<evidence type="ECO:0000256" key="8">
    <source>
        <dbReference type="ARBA" id="ARBA00023098"/>
    </source>
</evidence>
<dbReference type="PANTHER" id="PTHR42879:SF2">
    <property type="entry name" value="3-OXOACYL-[ACYL-CARRIER-PROTEIN] REDUCTASE FABG"/>
    <property type="match status" value="1"/>
</dbReference>
<keyword evidence="7 14" id="KW-0560">Oxidoreductase</keyword>
<dbReference type="InterPro" id="IPR036291">
    <property type="entry name" value="NAD(P)-bd_dom_sf"/>
</dbReference>
<organism evidence="16 17">
    <name type="scientific">Coprococcus hominis</name>
    <name type="common">ex Liu et al. 2022</name>
    <dbReference type="NCBI Taxonomy" id="2763039"/>
    <lineage>
        <taxon>Bacteria</taxon>
        <taxon>Bacillati</taxon>
        <taxon>Bacillota</taxon>
        <taxon>Clostridia</taxon>
        <taxon>Lachnospirales</taxon>
        <taxon>Lachnospiraceae</taxon>
        <taxon>Coprococcus</taxon>
    </lineage>
</organism>
<evidence type="ECO:0000256" key="10">
    <source>
        <dbReference type="ARBA" id="ARBA00023221"/>
    </source>
</evidence>
<feature type="binding site" evidence="13">
    <location>
        <begin position="154"/>
        <end position="158"/>
    </location>
    <ligand>
        <name>NADP(+)</name>
        <dbReference type="ChEBI" id="CHEBI:58349"/>
    </ligand>
</feature>
<dbReference type="PRINTS" id="PR00081">
    <property type="entry name" value="GDHRDH"/>
</dbReference>
<evidence type="ECO:0000256" key="2">
    <source>
        <dbReference type="ARBA" id="ARBA00005194"/>
    </source>
</evidence>
<evidence type="ECO:0000313" key="16">
    <source>
        <dbReference type="EMBL" id="MBC5662237.1"/>
    </source>
</evidence>
<dbReference type="PRINTS" id="PR00080">
    <property type="entry name" value="SDRFAMILY"/>
</dbReference>
<keyword evidence="6 13" id="KW-0521">NADP</keyword>
<dbReference type="NCBIfam" id="TIGR01830">
    <property type="entry name" value="3oxo_ACP_reduc"/>
    <property type="match status" value="1"/>
</dbReference>
<accession>A0A8I0AIS7</accession>
<proteinExistence type="inferred from homology"/>
<keyword evidence="10" id="KW-0753">Steroid metabolism</keyword>
<dbReference type="SMART" id="SM00822">
    <property type="entry name" value="PKS_KR"/>
    <property type="match status" value="1"/>
</dbReference>
<dbReference type="InterPro" id="IPR011284">
    <property type="entry name" value="3oxo_ACP_reduc"/>
</dbReference>
<comment type="caution">
    <text evidence="16">The sequence shown here is derived from an EMBL/GenBank/DDBJ whole genome shotgun (WGS) entry which is preliminary data.</text>
</comment>
<dbReference type="UniPathway" id="UPA00094"/>
<dbReference type="PROSITE" id="PS00061">
    <property type="entry name" value="ADH_SHORT"/>
    <property type="match status" value="1"/>
</dbReference>
<comment type="catalytic activity">
    <reaction evidence="11 14">
        <text>a (3R)-hydroxyacyl-[ACP] + NADP(+) = a 3-oxoacyl-[ACP] + NADPH + H(+)</text>
        <dbReference type="Rhea" id="RHEA:17397"/>
        <dbReference type="Rhea" id="RHEA-COMP:9916"/>
        <dbReference type="Rhea" id="RHEA-COMP:9945"/>
        <dbReference type="ChEBI" id="CHEBI:15378"/>
        <dbReference type="ChEBI" id="CHEBI:57783"/>
        <dbReference type="ChEBI" id="CHEBI:58349"/>
        <dbReference type="ChEBI" id="CHEBI:78776"/>
        <dbReference type="ChEBI" id="CHEBI:78827"/>
        <dbReference type="EC" id="1.1.1.100"/>
    </reaction>
</comment>
<dbReference type="SUPFAM" id="SSF51735">
    <property type="entry name" value="NAD(P)-binding Rossmann-fold domains"/>
    <property type="match status" value="1"/>
</dbReference>
<protein>
    <recommendedName>
        <fullName evidence="14">3-oxoacyl-[acyl-carrier-protein] reductase</fullName>
        <ecNumber evidence="14">1.1.1.100</ecNumber>
    </recommendedName>
</protein>
<dbReference type="PANTHER" id="PTHR42879">
    <property type="entry name" value="3-OXOACYL-(ACYL-CARRIER-PROTEIN) REDUCTASE"/>
    <property type="match status" value="1"/>
</dbReference>
<sequence length="246" mass="26139">MLKDKVAVVTGAGRGIGRAIAKTFAGYGAKVVVNYNGSEERANSLVAEIKEAGGEAVAYKANVADFAEAEGLIKFALEQYGRIDILVNNAGITKDNIMLGMKEEDFDQVININLKGAFNCIKHVYRPMMKQKYGRIINMSSVVGIEGNAGQINYAASKAGIIGMTKSVAKELGSRGVTANAIAPGFIKTDMTDAMSDKMKDAMLDHITVKRLGEVSDIAETAAFLASDKASYITGQVIRVDGGMSL</sequence>
<evidence type="ECO:0000256" key="12">
    <source>
        <dbReference type="PIRSR" id="PIRSR611284-1"/>
    </source>
</evidence>
<dbReference type="EC" id="1.1.1.100" evidence="14"/>
<keyword evidence="9 14" id="KW-0275">Fatty acid biosynthesis</keyword>
<dbReference type="GO" id="GO:0006633">
    <property type="term" value="P:fatty acid biosynthetic process"/>
    <property type="evidence" value="ECO:0007669"/>
    <property type="project" value="UniProtKB-UniPathway"/>
</dbReference>
<keyword evidence="8 14" id="KW-0443">Lipid metabolism</keyword>
<evidence type="ECO:0000256" key="9">
    <source>
        <dbReference type="ARBA" id="ARBA00023160"/>
    </source>
</evidence>
<dbReference type="GO" id="GO:0004316">
    <property type="term" value="F:3-oxoacyl-[acyl-carrier-protein] reductase (NADPH) activity"/>
    <property type="evidence" value="ECO:0007669"/>
    <property type="project" value="UniProtKB-UniRule"/>
</dbReference>
<feature type="binding site" evidence="13">
    <location>
        <position position="187"/>
    </location>
    <ligand>
        <name>NADP(+)</name>
        <dbReference type="ChEBI" id="CHEBI:58349"/>
    </ligand>
</feature>
<dbReference type="FunFam" id="3.40.50.720:FF:000037">
    <property type="entry name" value="3-oxoacyl-[acyl-carrier-protein] reductase FabG"/>
    <property type="match status" value="1"/>
</dbReference>
<comment type="pathway">
    <text evidence="2 14">Lipid metabolism; fatty acid biosynthesis.</text>
</comment>
<dbReference type="GO" id="GO:0051287">
    <property type="term" value="F:NAD binding"/>
    <property type="evidence" value="ECO:0007669"/>
    <property type="project" value="UniProtKB-UniRule"/>
</dbReference>
<evidence type="ECO:0000256" key="14">
    <source>
        <dbReference type="RuleBase" id="RU366074"/>
    </source>
</evidence>
<dbReference type="InterPro" id="IPR050259">
    <property type="entry name" value="SDR"/>
</dbReference>
<feature type="binding site" evidence="13">
    <location>
        <position position="89"/>
    </location>
    <ligand>
        <name>NADP(+)</name>
        <dbReference type="ChEBI" id="CHEBI:58349"/>
    </ligand>
</feature>
<reference evidence="16 17" key="1">
    <citation type="submission" date="2020-08" db="EMBL/GenBank/DDBJ databases">
        <title>Genome public.</title>
        <authorList>
            <person name="Liu C."/>
            <person name="Sun Q."/>
        </authorList>
    </citation>
    <scope>NUCLEOTIDE SEQUENCE [LARGE SCALE GENOMIC DNA]</scope>
    <source>
        <strain evidence="16 17">NSJ-10</strain>
    </source>
</reference>
<evidence type="ECO:0000256" key="3">
    <source>
        <dbReference type="ARBA" id="ARBA00006484"/>
    </source>
</evidence>
<evidence type="ECO:0000256" key="6">
    <source>
        <dbReference type="ARBA" id="ARBA00022857"/>
    </source>
</evidence>
<dbReference type="GO" id="GO:0008202">
    <property type="term" value="P:steroid metabolic process"/>
    <property type="evidence" value="ECO:0007669"/>
    <property type="project" value="UniProtKB-KW"/>
</dbReference>
<dbReference type="Pfam" id="PF13561">
    <property type="entry name" value="adh_short_C2"/>
    <property type="match status" value="1"/>
</dbReference>
<feature type="binding site" evidence="13">
    <location>
        <begin position="11"/>
        <end position="14"/>
    </location>
    <ligand>
        <name>NADP(+)</name>
        <dbReference type="ChEBI" id="CHEBI:58349"/>
    </ligand>
</feature>
<feature type="domain" description="Ketoreductase" evidence="15">
    <location>
        <begin position="5"/>
        <end position="185"/>
    </location>
</feature>
<dbReference type="NCBIfam" id="NF009466">
    <property type="entry name" value="PRK12826.1-2"/>
    <property type="match status" value="1"/>
</dbReference>
<evidence type="ECO:0000313" key="17">
    <source>
        <dbReference type="Proteomes" id="UP000615234"/>
    </source>
</evidence>
<feature type="active site" description="Proton acceptor" evidence="12">
    <location>
        <position position="154"/>
    </location>
</feature>
<dbReference type="Gene3D" id="3.40.50.720">
    <property type="entry name" value="NAD(P)-binding Rossmann-like Domain"/>
    <property type="match status" value="1"/>
</dbReference>
<evidence type="ECO:0000256" key="7">
    <source>
        <dbReference type="ARBA" id="ARBA00023002"/>
    </source>
</evidence>
<dbReference type="RefSeq" id="WP_117822292.1">
    <property type="nucleotide sequence ID" value="NZ_JACOOX010000002.1"/>
</dbReference>
<keyword evidence="17" id="KW-1185">Reference proteome</keyword>
<feature type="binding site" evidence="13">
    <location>
        <begin position="62"/>
        <end position="63"/>
    </location>
    <ligand>
        <name>NADP(+)</name>
        <dbReference type="ChEBI" id="CHEBI:58349"/>
    </ligand>
</feature>
<dbReference type="InterPro" id="IPR057326">
    <property type="entry name" value="KR_dom"/>
</dbReference>
<evidence type="ECO:0000256" key="11">
    <source>
        <dbReference type="ARBA" id="ARBA00048508"/>
    </source>
</evidence>
<evidence type="ECO:0000256" key="5">
    <source>
        <dbReference type="ARBA" id="ARBA00022832"/>
    </source>
</evidence>
<dbReference type="InterPro" id="IPR020904">
    <property type="entry name" value="Sc_DH/Rdtase_CS"/>
</dbReference>
<dbReference type="InterPro" id="IPR002347">
    <property type="entry name" value="SDR_fam"/>
</dbReference>
<keyword evidence="4 14" id="KW-0444">Lipid biosynthesis</keyword>
<dbReference type="Proteomes" id="UP000615234">
    <property type="component" value="Unassembled WGS sequence"/>
</dbReference>
<evidence type="ECO:0000256" key="4">
    <source>
        <dbReference type="ARBA" id="ARBA00022516"/>
    </source>
</evidence>
<comment type="similarity">
    <text evidence="3 14">Belongs to the short-chain dehydrogenases/reductases (SDR) family.</text>
</comment>
<gene>
    <name evidence="16" type="primary">fabG</name>
    <name evidence="16" type="ORF">H8S09_04905</name>
</gene>
<dbReference type="AlphaFoldDB" id="A0A8I0AIS7"/>